<dbReference type="AlphaFoldDB" id="A0A8X7NSJ2"/>
<evidence type="ECO:0000256" key="7">
    <source>
        <dbReference type="ARBA" id="ARBA00010790"/>
    </source>
</evidence>
<evidence type="ECO:0000256" key="4">
    <source>
        <dbReference type="ARBA" id="ARBA00004253"/>
    </source>
</evidence>
<name>A0A8X7NSJ2_CANPA</name>
<dbReference type="GO" id="GO:0047639">
    <property type="term" value="F:alcohol oxidase activity"/>
    <property type="evidence" value="ECO:0007669"/>
    <property type="project" value="UniProtKB-EC"/>
</dbReference>
<dbReference type="EC" id="1.1.3.20" evidence="16"/>
<evidence type="ECO:0000313" key="21">
    <source>
        <dbReference type="Proteomes" id="UP000590412"/>
    </source>
</evidence>
<comment type="catalytic activity">
    <reaction evidence="1 16">
        <text>a long-chain primary fatty alcohol + O2 = a long-chain fatty aldehyde + H2O2</text>
        <dbReference type="Rhea" id="RHEA:22756"/>
        <dbReference type="ChEBI" id="CHEBI:15379"/>
        <dbReference type="ChEBI" id="CHEBI:16240"/>
        <dbReference type="ChEBI" id="CHEBI:17176"/>
        <dbReference type="ChEBI" id="CHEBI:77396"/>
        <dbReference type="EC" id="1.1.3.20"/>
    </reaction>
</comment>
<feature type="domain" description="Glucose-methanol-choline oxidoreductase N-terminal" evidence="18">
    <location>
        <begin position="242"/>
        <end position="455"/>
    </location>
</feature>
<comment type="subcellular location">
    <subcellularLocation>
        <location evidence="5">Membrane</location>
    </subcellularLocation>
    <subcellularLocation>
        <location evidence="4">Peroxisome matrix</location>
    </subcellularLocation>
</comment>
<dbReference type="OrthoDB" id="269227at2759"/>
<dbReference type="InterPro" id="IPR007867">
    <property type="entry name" value="GMC_OxRtase_C"/>
</dbReference>
<proteinExistence type="inferred from homology"/>
<dbReference type="PANTHER" id="PTHR46056">
    <property type="entry name" value="LONG-CHAIN-ALCOHOL OXIDASE"/>
    <property type="match status" value="1"/>
</dbReference>
<dbReference type="InterPro" id="IPR012400">
    <property type="entry name" value="Long_Oxdase"/>
</dbReference>
<evidence type="ECO:0000256" key="9">
    <source>
        <dbReference type="ARBA" id="ARBA00022692"/>
    </source>
</evidence>
<dbReference type="PIRSF" id="PIRSF028937">
    <property type="entry name" value="Lg_Ch_AO"/>
    <property type="match status" value="1"/>
</dbReference>
<evidence type="ECO:0000313" key="20">
    <source>
        <dbReference type="EMBL" id="KAF6058854.1"/>
    </source>
</evidence>
<protein>
    <recommendedName>
        <fullName evidence="16">Long-chain-alcohol oxidase</fullName>
        <ecNumber evidence="16">1.1.3.20</ecNumber>
    </recommendedName>
</protein>
<evidence type="ECO:0000256" key="14">
    <source>
        <dbReference type="ARBA" id="ARBA00023136"/>
    </source>
</evidence>
<evidence type="ECO:0000256" key="6">
    <source>
        <dbReference type="ARBA" id="ARBA00005144"/>
    </source>
</evidence>
<dbReference type="InterPro" id="IPR000172">
    <property type="entry name" value="GMC_OxRdtase_N"/>
</dbReference>
<dbReference type="Pfam" id="PF00732">
    <property type="entry name" value="GMC_oxred_N"/>
    <property type="match status" value="1"/>
</dbReference>
<keyword evidence="15" id="KW-0576">Peroxisome</keyword>
<keyword evidence="13" id="KW-0485">Methanol utilization</keyword>
<keyword evidence="8" id="KW-0285">Flavoprotein</keyword>
<comment type="catalytic activity">
    <reaction evidence="2">
        <text>a primary alcohol + O2 = an aldehyde + H2O2</text>
        <dbReference type="Rhea" id="RHEA:19829"/>
        <dbReference type="ChEBI" id="CHEBI:15379"/>
        <dbReference type="ChEBI" id="CHEBI:15734"/>
        <dbReference type="ChEBI" id="CHEBI:16240"/>
        <dbReference type="ChEBI" id="CHEBI:17478"/>
        <dbReference type="EC" id="1.1.3.13"/>
    </reaction>
</comment>
<sequence length="704" mass="77876">MASFLPDVAEPKHVKIFAALADGILHDTSPALIKEVVGDHLTEEECEEYAETFSRPSEIPEFEERILFAVNNNTTEASRLFIILMSALDSRIIAPTLTNSMKLVKHMTLKEREELMASWRDSPIPAKRRLFRLVHALTLNTMAILGDELHYQAIRYPGKELKDKPYEGFQADPFRYDMLPKPEFEDAELHLTDIDVIIIGSGAGAGVVAHTLANDGYKSLVLEKGKYFSPSEFNFTDKEGLETLFQGHGLLTSTNNEIFVLAGSTFGGGTTVNWSACLRTPFKVRKEWYDDYGLDFAATDSYDKCQDYVWKQMGASTEGIKHSLANEIVIEGGKKLGYASKAIEQNSGGHPGHSCGFCHIGCKHGIKQGSSVNWFRDAAANGSKFMDQVRVLQILHKKGVAVGLLCQDEVTGRKFKITGPKKFVVAGGSLNTPVVLQNSGFKNKHIGKNLTLHPVTTVFGDFGQDVEADHFDNSIMTSVCTQVDDLDGKAHGAKIETILNTPFIQAALLPWRGSDEARKDLLRYNHMCAMLLITRDTSTGSVSADPKRPEALYIDYNVSKYDRNALLQAFLVTSDMLYIEGAQRILSPQPWVPIFESKIPKDKRSITDKDYVEWREKVAKIPFDSYGTPYGSAHQMSSCRMSGKGPKYGACDTKGKLFEASNIYIADASCMPTASGANPMISTMAIARHVALGLCDDLKTKARF</sequence>
<dbReference type="InterPro" id="IPR036188">
    <property type="entry name" value="FAD/NAD-bd_sf"/>
</dbReference>
<dbReference type="GO" id="GO:0016020">
    <property type="term" value="C:membrane"/>
    <property type="evidence" value="ECO:0007669"/>
    <property type="project" value="UniProtKB-SubCell"/>
</dbReference>
<comment type="similarity">
    <text evidence="7 16">Belongs to the GMC oxidoreductase family.</text>
</comment>
<feature type="active site" description="Proton acceptor" evidence="17">
    <location>
        <position position="634"/>
    </location>
</feature>
<evidence type="ECO:0000256" key="10">
    <source>
        <dbReference type="ARBA" id="ARBA00022827"/>
    </source>
</evidence>
<evidence type="ECO:0000256" key="8">
    <source>
        <dbReference type="ARBA" id="ARBA00022630"/>
    </source>
</evidence>
<evidence type="ECO:0000259" key="18">
    <source>
        <dbReference type="Pfam" id="PF00732"/>
    </source>
</evidence>
<keyword evidence="11" id="KW-1133">Transmembrane helix</keyword>
<evidence type="ECO:0000256" key="3">
    <source>
        <dbReference type="ARBA" id="ARBA00003842"/>
    </source>
</evidence>
<dbReference type="Proteomes" id="UP000590412">
    <property type="component" value="Unassembled WGS sequence"/>
</dbReference>
<dbReference type="EMBL" id="JABWAB010000001">
    <property type="protein sequence ID" value="KAF6058854.1"/>
    <property type="molecule type" value="Genomic_DNA"/>
</dbReference>
<comment type="caution">
    <text evidence="20">The sequence shown here is derived from an EMBL/GenBank/DDBJ whole genome shotgun (WGS) entry which is preliminary data.</text>
</comment>
<comment type="function">
    <text evidence="3">Long-chain fatty alcohol oxidase involved in the omega-oxidation pathway of lipid degradation.</text>
</comment>
<evidence type="ECO:0000256" key="12">
    <source>
        <dbReference type="ARBA" id="ARBA00023002"/>
    </source>
</evidence>
<keyword evidence="14" id="KW-0472">Membrane</keyword>
<dbReference type="GO" id="GO:0046577">
    <property type="term" value="F:long-chain-alcohol oxidase activity"/>
    <property type="evidence" value="ECO:0007669"/>
    <property type="project" value="UniProtKB-EC"/>
</dbReference>
<keyword evidence="10" id="KW-0274">FAD</keyword>
<keyword evidence="12 16" id="KW-0560">Oxidoreductase</keyword>
<evidence type="ECO:0000256" key="13">
    <source>
        <dbReference type="ARBA" id="ARBA00023095"/>
    </source>
</evidence>
<dbReference type="Pfam" id="PF05199">
    <property type="entry name" value="GMC_oxred_C"/>
    <property type="match status" value="1"/>
</dbReference>
<comment type="pathway">
    <text evidence="6">Energy metabolism; methane degradation.</text>
</comment>
<evidence type="ECO:0000256" key="17">
    <source>
        <dbReference type="PIRSR" id="PIRSR028937-1"/>
    </source>
</evidence>
<organism evidence="20 21">
    <name type="scientific">Candida parapsilosis</name>
    <name type="common">Yeast</name>
    <dbReference type="NCBI Taxonomy" id="5480"/>
    <lineage>
        <taxon>Eukaryota</taxon>
        <taxon>Fungi</taxon>
        <taxon>Dikarya</taxon>
        <taxon>Ascomycota</taxon>
        <taxon>Saccharomycotina</taxon>
        <taxon>Pichiomycetes</taxon>
        <taxon>Debaryomycetaceae</taxon>
        <taxon>Candida/Lodderomyces clade</taxon>
        <taxon>Candida</taxon>
    </lineage>
</organism>
<evidence type="ECO:0000256" key="2">
    <source>
        <dbReference type="ARBA" id="ARBA00001411"/>
    </source>
</evidence>
<dbReference type="Gene3D" id="3.50.50.60">
    <property type="entry name" value="FAD/NAD(P)-binding domain"/>
    <property type="match status" value="2"/>
</dbReference>
<accession>A0A8X7NSJ2</accession>
<dbReference type="SUPFAM" id="SSF51905">
    <property type="entry name" value="FAD/NAD(P)-binding domain"/>
    <property type="match status" value="1"/>
</dbReference>
<dbReference type="GO" id="GO:0005782">
    <property type="term" value="C:peroxisomal matrix"/>
    <property type="evidence" value="ECO:0007669"/>
    <property type="project" value="UniProtKB-SubCell"/>
</dbReference>
<reference evidence="20" key="1">
    <citation type="submission" date="2020-03" db="EMBL/GenBank/DDBJ databases">
        <title>FDA dAtabase for Regulatory Grade micrObial Sequences (FDA-ARGOS): Supporting development and validation of Infectious Disease Dx tests.</title>
        <authorList>
            <person name="Campos J."/>
            <person name="Goldberg B."/>
            <person name="Tallon L."/>
            <person name="Sadzewicz L."/>
            <person name="Vavikolanu K."/>
            <person name="Mehta A."/>
            <person name="Aluvathingal J."/>
            <person name="Nadendla S."/>
            <person name="Nandy P."/>
            <person name="Geyer C."/>
            <person name="Yan Y."/>
            <person name="Sichtig H."/>
        </authorList>
    </citation>
    <scope>NUCLEOTIDE SEQUENCE [LARGE SCALE GENOMIC DNA]</scope>
    <source>
        <strain evidence="20">FDAARGOS_652</strain>
    </source>
</reference>
<evidence type="ECO:0000256" key="16">
    <source>
        <dbReference type="PIRNR" id="PIRNR028937"/>
    </source>
</evidence>
<evidence type="ECO:0000256" key="11">
    <source>
        <dbReference type="ARBA" id="ARBA00022989"/>
    </source>
</evidence>
<dbReference type="PANTHER" id="PTHR46056:SF12">
    <property type="entry name" value="LONG-CHAIN-ALCOHOL OXIDASE"/>
    <property type="match status" value="1"/>
</dbReference>
<gene>
    <name evidence="20" type="ORF">FOB60_000436</name>
</gene>
<dbReference type="GO" id="GO:0050660">
    <property type="term" value="F:flavin adenine dinucleotide binding"/>
    <property type="evidence" value="ECO:0007669"/>
    <property type="project" value="InterPro"/>
</dbReference>
<evidence type="ECO:0000256" key="1">
    <source>
        <dbReference type="ARBA" id="ARBA00000920"/>
    </source>
</evidence>
<evidence type="ECO:0000259" key="19">
    <source>
        <dbReference type="Pfam" id="PF05199"/>
    </source>
</evidence>
<keyword evidence="9" id="KW-0812">Transmembrane</keyword>
<evidence type="ECO:0000256" key="5">
    <source>
        <dbReference type="ARBA" id="ARBA00004370"/>
    </source>
</evidence>
<feature type="domain" description="Glucose-methanol-choline oxidoreductase C-terminal" evidence="19">
    <location>
        <begin position="538"/>
        <end position="687"/>
    </location>
</feature>
<dbReference type="GO" id="GO:0015945">
    <property type="term" value="P:methanol metabolic process"/>
    <property type="evidence" value="ECO:0007669"/>
    <property type="project" value="UniProtKB-KW"/>
</dbReference>
<evidence type="ECO:0000256" key="15">
    <source>
        <dbReference type="ARBA" id="ARBA00023140"/>
    </source>
</evidence>